<dbReference type="SMART" id="SM00249">
    <property type="entry name" value="PHD"/>
    <property type="match status" value="1"/>
</dbReference>
<feature type="compositionally biased region" description="Gly residues" evidence="5">
    <location>
        <begin position="81"/>
        <end position="91"/>
    </location>
</feature>
<feature type="compositionally biased region" description="Polar residues" evidence="5">
    <location>
        <begin position="2055"/>
        <end position="2068"/>
    </location>
</feature>
<feature type="region of interest" description="Disordered" evidence="5">
    <location>
        <begin position="719"/>
        <end position="891"/>
    </location>
</feature>
<feature type="compositionally biased region" description="Polar residues" evidence="5">
    <location>
        <begin position="987"/>
        <end position="996"/>
    </location>
</feature>
<feature type="domain" description="PHD-type" evidence="6">
    <location>
        <begin position="2492"/>
        <end position="2625"/>
    </location>
</feature>
<comment type="caution">
    <text evidence="7">The sequence shown here is derived from an EMBL/GenBank/DDBJ whole genome shotgun (WGS) entry which is preliminary data.</text>
</comment>
<feature type="region of interest" description="Disordered" evidence="5">
    <location>
        <begin position="2422"/>
        <end position="2517"/>
    </location>
</feature>
<evidence type="ECO:0000259" key="6">
    <source>
        <dbReference type="PROSITE" id="PS51805"/>
    </source>
</evidence>
<feature type="compositionally biased region" description="Low complexity" evidence="5">
    <location>
        <begin position="1626"/>
        <end position="1644"/>
    </location>
</feature>
<feature type="compositionally biased region" description="Polar residues" evidence="5">
    <location>
        <begin position="777"/>
        <end position="790"/>
    </location>
</feature>
<feature type="region of interest" description="Disordered" evidence="5">
    <location>
        <begin position="2143"/>
        <end position="2172"/>
    </location>
</feature>
<feature type="compositionally biased region" description="Polar residues" evidence="5">
    <location>
        <begin position="98"/>
        <end position="110"/>
    </location>
</feature>
<feature type="compositionally biased region" description="Low complexity" evidence="5">
    <location>
        <begin position="227"/>
        <end position="236"/>
    </location>
</feature>
<name>A0A9D3LMV2_ANGAN</name>
<feature type="compositionally biased region" description="Basic and acidic residues" evidence="5">
    <location>
        <begin position="1289"/>
        <end position="1302"/>
    </location>
</feature>
<feature type="region of interest" description="Disordered" evidence="5">
    <location>
        <begin position="47"/>
        <end position="110"/>
    </location>
</feature>
<feature type="compositionally biased region" description="Polar residues" evidence="5">
    <location>
        <begin position="1694"/>
        <end position="1720"/>
    </location>
</feature>
<dbReference type="GO" id="GO:0008270">
    <property type="term" value="F:zinc ion binding"/>
    <property type="evidence" value="ECO:0007669"/>
    <property type="project" value="UniProtKB-KW"/>
</dbReference>
<dbReference type="PROSITE" id="PS51805">
    <property type="entry name" value="EPHD"/>
    <property type="match status" value="1"/>
</dbReference>
<feature type="compositionally biased region" description="Polar residues" evidence="5">
    <location>
        <begin position="2422"/>
        <end position="2441"/>
    </location>
</feature>
<feature type="region of interest" description="Disordered" evidence="5">
    <location>
        <begin position="1516"/>
        <end position="1555"/>
    </location>
</feature>
<feature type="region of interest" description="Disordered" evidence="5">
    <location>
        <begin position="1902"/>
        <end position="1930"/>
    </location>
</feature>
<keyword evidence="1" id="KW-0597">Phosphoprotein</keyword>
<feature type="compositionally biased region" description="Low complexity" evidence="5">
    <location>
        <begin position="745"/>
        <end position="776"/>
    </location>
</feature>
<feature type="region of interest" description="Disordered" evidence="5">
    <location>
        <begin position="2016"/>
        <end position="2068"/>
    </location>
</feature>
<feature type="region of interest" description="Disordered" evidence="5">
    <location>
        <begin position="1570"/>
        <end position="1665"/>
    </location>
</feature>
<feature type="compositionally biased region" description="Polar residues" evidence="5">
    <location>
        <begin position="1601"/>
        <end position="1611"/>
    </location>
</feature>
<feature type="compositionally biased region" description="Pro residues" evidence="5">
    <location>
        <begin position="1908"/>
        <end position="1926"/>
    </location>
</feature>
<feature type="region of interest" description="Disordered" evidence="5">
    <location>
        <begin position="1252"/>
        <end position="1451"/>
    </location>
</feature>
<feature type="compositionally biased region" description="Basic residues" evidence="5">
    <location>
        <begin position="1736"/>
        <end position="1747"/>
    </location>
</feature>
<feature type="compositionally biased region" description="Basic and acidic residues" evidence="5">
    <location>
        <begin position="864"/>
        <end position="886"/>
    </location>
</feature>
<feature type="compositionally biased region" description="Low complexity" evidence="5">
    <location>
        <begin position="1415"/>
        <end position="1427"/>
    </location>
</feature>
<proteinExistence type="predicted"/>
<feature type="compositionally biased region" description="Polar residues" evidence="5">
    <location>
        <begin position="251"/>
        <end position="261"/>
    </location>
</feature>
<dbReference type="InterPro" id="IPR013083">
    <property type="entry name" value="Znf_RING/FYVE/PHD"/>
</dbReference>
<feature type="compositionally biased region" description="Polar residues" evidence="5">
    <location>
        <begin position="1398"/>
        <end position="1414"/>
    </location>
</feature>
<feature type="region of interest" description="Disordered" evidence="5">
    <location>
        <begin position="1"/>
        <end position="20"/>
    </location>
</feature>
<feature type="compositionally biased region" description="Low complexity" evidence="5">
    <location>
        <begin position="1765"/>
        <end position="1780"/>
    </location>
</feature>
<feature type="compositionally biased region" description="Basic residues" evidence="5">
    <location>
        <begin position="1134"/>
        <end position="1150"/>
    </location>
</feature>
<feature type="compositionally biased region" description="Polar residues" evidence="5">
    <location>
        <begin position="719"/>
        <end position="733"/>
    </location>
</feature>
<feature type="compositionally biased region" description="Low complexity" evidence="5">
    <location>
        <begin position="286"/>
        <end position="306"/>
    </location>
</feature>
<feature type="compositionally biased region" description="Basic and acidic residues" evidence="5">
    <location>
        <begin position="658"/>
        <end position="673"/>
    </location>
</feature>
<dbReference type="Gene3D" id="3.30.40.10">
    <property type="entry name" value="Zinc/RING finger domain, C3HC4 (zinc finger)"/>
    <property type="match status" value="1"/>
</dbReference>
<dbReference type="PANTHER" id="PTHR14955">
    <property type="entry name" value="RETINOIC ACID INDUCED 1/TRANSCRIPTION FACTOR 20"/>
    <property type="match status" value="1"/>
</dbReference>
<feature type="region of interest" description="Disordered" evidence="5">
    <location>
        <begin position="937"/>
        <end position="1067"/>
    </location>
</feature>
<evidence type="ECO:0000256" key="3">
    <source>
        <dbReference type="ARBA" id="ARBA00022771"/>
    </source>
</evidence>
<accession>A0A9D3LMV2</accession>
<keyword evidence="3" id="KW-0863">Zinc-finger</keyword>
<protein>
    <recommendedName>
        <fullName evidence="6">PHD-type domain-containing protein</fullName>
    </recommendedName>
</protein>
<dbReference type="Pfam" id="PF13771">
    <property type="entry name" value="zf-HC5HC2H"/>
    <property type="match status" value="1"/>
</dbReference>
<keyword evidence="4" id="KW-0862">Zinc</keyword>
<feature type="region of interest" description="Disordered" evidence="5">
    <location>
        <begin position="646"/>
        <end position="687"/>
    </location>
</feature>
<keyword evidence="8" id="KW-1185">Reference proteome</keyword>
<reference evidence="7" key="1">
    <citation type="submission" date="2021-01" db="EMBL/GenBank/DDBJ databases">
        <title>A chromosome-scale assembly of European eel, Anguilla anguilla.</title>
        <authorList>
            <person name="Henkel C."/>
            <person name="Jong-Raadsen S.A."/>
            <person name="Dufour S."/>
            <person name="Weltzien F.-A."/>
            <person name="Palstra A.P."/>
            <person name="Pelster B."/>
            <person name="Spaink H.P."/>
            <person name="Van Den Thillart G.E."/>
            <person name="Jansen H."/>
            <person name="Zahm M."/>
            <person name="Klopp C."/>
            <person name="Cedric C."/>
            <person name="Louis A."/>
            <person name="Berthelot C."/>
            <person name="Parey E."/>
            <person name="Roest Crollius H."/>
            <person name="Montfort J."/>
            <person name="Robinson-Rechavi M."/>
            <person name="Bucao C."/>
            <person name="Bouchez O."/>
            <person name="Gislard M."/>
            <person name="Lluch J."/>
            <person name="Milhes M."/>
            <person name="Lampietro C."/>
            <person name="Lopez Roques C."/>
            <person name="Donnadieu C."/>
            <person name="Braasch I."/>
            <person name="Desvignes T."/>
            <person name="Postlethwait J."/>
            <person name="Bobe J."/>
            <person name="Guiguen Y."/>
            <person name="Dirks R."/>
        </authorList>
    </citation>
    <scope>NUCLEOTIDE SEQUENCE</scope>
    <source>
        <strain evidence="7">Tag_6206</strain>
        <tissue evidence="7">Liver</tissue>
    </source>
</reference>
<feature type="compositionally biased region" description="Polar residues" evidence="5">
    <location>
        <begin position="1533"/>
        <end position="1548"/>
    </location>
</feature>
<feature type="compositionally biased region" description="Polar residues" evidence="5">
    <location>
        <begin position="1189"/>
        <end position="1207"/>
    </location>
</feature>
<evidence type="ECO:0000256" key="4">
    <source>
        <dbReference type="ARBA" id="ARBA00022833"/>
    </source>
</evidence>
<feature type="compositionally biased region" description="Polar residues" evidence="5">
    <location>
        <begin position="1370"/>
        <end position="1391"/>
    </location>
</feature>
<feature type="compositionally biased region" description="Polar residues" evidence="5">
    <location>
        <begin position="1304"/>
        <end position="1324"/>
    </location>
</feature>
<dbReference type="InterPro" id="IPR034732">
    <property type="entry name" value="EPHD"/>
</dbReference>
<dbReference type="GO" id="GO:0005634">
    <property type="term" value="C:nucleus"/>
    <property type="evidence" value="ECO:0007669"/>
    <property type="project" value="TreeGrafter"/>
</dbReference>
<feature type="region of interest" description="Disordered" evidence="5">
    <location>
        <begin position="175"/>
        <end position="201"/>
    </location>
</feature>
<dbReference type="InterPro" id="IPR001965">
    <property type="entry name" value="Znf_PHD"/>
</dbReference>
<feature type="compositionally biased region" description="Basic and acidic residues" evidence="5">
    <location>
        <begin position="997"/>
        <end position="1008"/>
    </location>
</feature>
<keyword evidence="2" id="KW-0479">Metal-binding</keyword>
<feature type="compositionally biased region" description="Low complexity" evidence="5">
    <location>
        <begin position="314"/>
        <end position="331"/>
    </location>
</feature>
<feature type="compositionally biased region" description="Low complexity" evidence="5">
    <location>
        <begin position="432"/>
        <end position="441"/>
    </location>
</feature>
<dbReference type="Proteomes" id="UP001044222">
    <property type="component" value="Chromosome 17"/>
</dbReference>
<feature type="compositionally biased region" description="Polar residues" evidence="5">
    <location>
        <begin position="1645"/>
        <end position="1662"/>
    </location>
</feature>
<feature type="compositionally biased region" description="Polar residues" evidence="5">
    <location>
        <begin position="478"/>
        <end position="487"/>
    </location>
</feature>
<feature type="region of interest" description="Disordered" evidence="5">
    <location>
        <begin position="213"/>
        <end position="517"/>
    </location>
</feature>
<evidence type="ECO:0000313" key="7">
    <source>
        <dbReference type="EMBL" id="KAG5832434.1"/>
    </source>
</evidence>
<dbReference type="PANTHER" id="PTHR14955:SF7">
    <property type="entry name" value="TRANSCRIPTION FACTOR 20"/>
    <property type="match status" value="1"/>
</dbReference>
<evidence type="ECO:0000256" key="2">
    <source>
        <dbReference type="ARBA" id="ARBA00022723"/>
    </source>
</evidence>
<feature type="compositionally biased region" description="Basic residues" evidence="5">
    <location>
        <begin position="2470"/>
        <end position="2487"/>
    </location>
</feature>
<feature type="compositionally biased region" description="Low complexity" evidence="5">
    <location>
        <begin position="51"/>
        <end position="62"/>
    </location>
</feature>
<dbReference type="EMBL" id="JAFIRN010000017">
    <property type="protein sequence ID" value="KAG5832434.1"/>
    <property type="molecule type" value="Genomic_DNA"/>
</dbReference>
<feature type="region of interest" description="Disordered" evidence="5">
    <location>
        <begin position="1127"/>
        <end position="1233"/>
    </location>
</feature>
<feature type="compositionally biased region" description="Basic and acidic residues" evidence="5">
    <location>
        <begin position="795"/>
        <end position="857"/>
    </location>
</feature>
<feature type="compositionally biased region" description="Basic and acidic residues" evidence="5">
    <location>
        <begin position="1177"/>
        <end position="1188"/>
    </location>
</feature>
<evidence type="ECO:0000256" key="1">
    <source>
        <dbReference type="ARBA" id="ARBA00022553"/>
    </source>
</evidence>
<dbReference type="GO" id="GO:0006357">
    <property type="term" value="P:regulation of transcription by RNA polymerase II"/>
    <property type="evidence" value="ECO:0007669"/>
    <property type="project" value="TreeGrafter"/>
</dbReference>
<feature type="compositionally biased region" description="Low complexity" evidence="5">
    <location>
        <begin position="1257"/>
        <end position="1272"/>
    </location>
</feature>
<feature type="compositionally biased region" description="Basic residues" evidence="5">
    <location>
        <begin position="332"/>
        <end position="345"/>
    </location>
</feature>
<feature type="compositionally biased region" description="Polar residues" evidence="5">
    <location>
        <begin position="1346"/>
        <end position="1362"/>
    </location>
</feature>
<evidence type="ECO:0000313" key="8">
    <source>
        <dbReference type="Proteomes" id="UP001044222"/>
    </source>
</evidence>
<feature type="compositionally biased region" description="Polar residues" evidence="5">
    <location>
        <begin position="940"/>
        <end position="951"/>
    </location>
</feature>
<dbReference type="InterPro" id="IPR052440">
    <property type="entry name" value="Trans_Reg/Chrom_Remod"/>
</dbReference>
<feature type="region of interest" description="Disordered" evidence="5">
    <location>
        <begin position="1759"/>
        <end position="1798"/>
    </location>
</feature>
<feature type="compositionally biased region" description="Polar residues" evidence="5">
    <location>
        <begin position="217"/>
        <end position="226"/>
    </location>
</feature>
<gene>
    <name evidence="7" type="ORF">ANANG_G00291140</name>
</gene>
<feature type="compositionally biased region" description="Low complexity" evidence="5">
    <location>
        <begin position="183"/>
        <end position="196"/>
    </location>
</feature>
<evidence type="ECO:0000256" key="5">
    <source>
        <dbReference type="SAM" id="MobiDB-lite"/>
    </source>
</evidence>
<sequence length="2644" mass="284971">MQNFRNNSVPPALPPGFSGGSAIGGGNASYLSQSSAPQCSPRMAEEYAVVQQQTQQNLQRPNQHPHQLVAHHPTHASHILGYGGRNRGSGTGEALHSHANSGGSTISNNPYRKEMLDHYFSMSGKDRHRRGGQGLGYGLGFGYPNMDGHMPHQYRHAGTGSSGMMAHYQLDYSAAAGSGGSSNSGSSSGTGAFSPSHQYSLSQNTSIQTAVGPPIHSRQQAQNYSSQQALHQGQQQRSYPASGHRLPLQFSLYSSPNTPTGTPGMYNSPPLRYHGGSNSGGFECKVNSSSTANTNPSSVSSANSNNTGPLDSAGQSYPSSGYSPYHSQPSHSLHKHPGHPHRGSHHNLALGYDASHKIHSSSLLHQPAAPSLSDPENHATSSAVPSTNPSMPHFSSQEMSKSPMHSQSHPPQVHQNFSPISNPSPAASTVQSPSCCSSPSPLMGISEPGNSIGPTTHPPSHPPLQKTRNSHSHGRLLQTVSQLSPTPNSNSSISSCGSSSGNVNSAGLNSSSGTNSVSVRSCMAVRIGGVREENSSSTLYPSSPLDKLMPESAINSLNALTSQVANLPNTVQHMLLSDSLVSHKTGKDGGYQDHMREHLMQQSSHALPTSQQRSRGISDTFSTKAAREGIGTFSCDIANSEGGVVDGLTVVPESPVSGREEEQFSGGEGERVRQMSGASSSSEPTAYYPVSLNHRNQIQSQTEQGGQSLPLQVEMEAVTQKNQDLTSPSVSQPRKTEHEAHGGFPKSPSSSPSSHPTSAQPSPNLPSSCPSVSLVPTFSSPSPSLISTFHPSHVMKADVDSQNSGREREKEEGEGKSKKEEENEERREEWKHSKETKVNFEEEIGRDKQGGKEEMEVHSQSSKRKQEEQENQEKAQYLEDPRKNMNTEETYNTGVGVIVSTRSEILQSGTITEPQTATCAAPHSLRQSHNLRNYAEEALSHSSAGDSNNLSGEDGDRLCTYSANHGTKVPLKLSTEHSLSPPPPSSETQKVPYQSSELHRGTALDLKNRGRGGMGTNVKYQGYHQPQPSYNSGIKKGPGVDELSRRGNGFDAGRGQEHNSQLQQQLQQPSLLQEVLQGYHLDRRYARTENSAQKISNAYSQSQNTAHQSHSRHPYIMPESARPHVLVPESGIRGGHHLHTHTAASGKRHPPNQGQGSEPVGRQDASSHSLGSGGLGAKEEHCSADKHQIGTSGSHSTPNMEQSTESSLRPPPKHINLADYSLPHRRPSSNLSAHSSAVQQILLQDTEPLAGIGVPKSQSQSYVSSSLSTMSSSERRSVICDVSPSCRTTPERERDGEVDHGRSHPQTGSSVASVIQQSHSTHSVMQEPENSKAEEAENKAVDLKSISKTTKQTQNPTSNSGHVSAKEASVQHQNRSPRPSVDSNFDTQRFSSGRKGESNSISSTACHPQQATQHLSSNPSPLSSPPSRCQPYFKGSDEASGHSTGLGRYGLGETRVGTQKTISYHPQYPSHPHHNVSLQAQLENAKSPLKLQMYPHSHSLNQSHVLDDRCEWTASNNNRSTENIMMSPRSGRPQHQSPPGQRSHNSLPATPHHLQGNYYDPVKMWGLSERDGLGTMEGDNSRRNQLSAASSGAVALPATPASGTRCVQSNPPREELVKSLDQVPASSSHNQSVCSNSSSTGSTNLGVQQGHGQNRTVCSGDTNPLMMRRRVRSFISPIPAKRQHQDLSQHHQRGSSSQYPSPLPNTESKNQNDASSSPDPSHTKMAVANAPSPGHGKTKILPPRKGRGLKLEAIVQKITPNVKKTSNNNSHTNSASNHPSGLPHAHVTDCNPETPEQDPCVESTFPRLGTVTGSCLPYLGEGLSLDEIMYYRGVEETGPLPPTAYPCDPHQDPQILKRDATGNITRGAIGDLDPDFGINTSISQMTEKDSVVERGKDELQIDSDLLGPLPPPPPLPRPVQASPPPSSSALSDIQHFTNTYQQLETRRGEHSAANLLRQKLQESGMGLGMDDYAGNDYFGTQPPHHNQNIDACLLTRAPHAYQQHLIRSARAASSMAGLSQLPEPKPSENVVPKGYFPSGKKKGRPVGSVNKQKRSQPQAHNVSLNTPTVDVTQTPAHTPTHTPVQSESALIVSSASSTAATSEISLPTDNKISSASVSPAASLTVKTDVESEDVQPEIELQSDGHLQRKGESVEGDTVWVGSRQRRRRRRGVGMVGKEELQTGTGVGGKFGVGGSFPDYRTSAFAPYIHVERKEEEMGAFCTIVNAEDELMKGENSGEGGADVILTSTSSTQGAKGDREMENMREKKETEPVGSALLESCTTGKALPSSGYVLSGAAITESDHFGQLLCCLCKKWANYKNLGDLYGPYYPPEYTSKLPKSHSQSRQSLLTSRAGSIGVSVGTVSTESTKQNILPLEAETAKSVMETEHIGNQDVDLVSAVAKDTACSVGSRDMHAVSDNISSVDADSEEPQQQNLSQDITNQSKQQSEPEEKPESQLQNQQWPAEEMHQRPQHRKLTSHPRFKRRHKSNEDLPKSAPMNNKALLPFQPPPQPLNQDTSEPLAQLAQLPQVPLDPEELWVHEGCIVWASGVYLVNGRLYGLKEALDGARETSSLCVLQRCSRCEAVGSTLGCYSKGCTLRYHYLCALEADCSLNEDNFSLRCLKHKFPLNNSTVKPVCPEQSERG</sequence>
<feature type="compositionally biased region" description="Polar residues" evidence="5">
    <location>
        <begin position="378"/>
        <end position="431"/>
    </location>
</feature>
<feature type="region of interest" description="Disordered" evidence="5">
    <location>
        <begin position="1680"/>
        <end position="1747"/>
    </location>
</feature>
<feature type="compositionally biased region" description="Low complexity" evidence="5">
    <location>
        <begin position="488"/>
        <end position="517"/>
    </location>
</feature>
<feature type="compositionally biased region" description="Basic and acidic residues" evidence="5">
    <location>
        <begin position="1329"/>
        <end position="1342"/>
    </location>
</feature>
<organism evidence="7 8">
    <name type="scientific">Anguilla anguilla</name>
    <name type="common">European freshwater eel</name>
    <name type="synonym">Muraena anguilla</name>
    <dbReference type="NCBI Taxonomy" id="7936"/>
    <lineage>
        <taxon>Eukaryota</taxon>
        <taxon>Metazoa</taxon>
        <taxon>Chordata</taxon>
        <taxon>Craniata</taxon>
        <taxon>Vertebrata</taxon>
        <taxon>Euteleostomi</taxon>
        <taxon>Actinopterygii</taxon>
        <taxon>Neopterygii</taxon>
        <taxon>Teleostei</taxon>
        <taxon>Anguilliformes</taxon>
        <taxon>Anguillidae</taxon>
        <taxon>Anguilla</taxon>
    </lineage>
</organism>